<reference evidence="5" key="1">
    <citation type="submission" date="2014-09" db="EMBL/GenBank/DDBJ databases">
        <title>Vibrio variabilis JCM 19239. (C206) whole genome shotgun sequence.</title>
        <authorList>
            <person name="Sawabe T."/>
            <person name="Meirelles P."/>
            <person name="Nakanishi M."/>
            <person name="Sayaka M."/>
            <person name="Hattori M."/>
            <person name="Ohkuma M."/>
        </authorList>
    </citation>
    <scope>NUCLEOTIDE SEQUENCE [LARGE SCALE GENOMIC DNA]</scope>
    <source>
        <strain evidence="5">JCM 19239</strain>
    </source>
</reference>
<keyword evidence="2 3" id="KW-0732">Signal</keyword>
<name>A0ABQ0JMC5_9VIBR</name>
<reference evidence="5" key="2">
    <citation type="submission" date="2014-09" db="EMBL/GenBank/DDBJ databases">
        <authorList>
            <consortium name="NBRP consortium"/>
            <person name="Sawabe T."/>
            <person name="Meirelles P."/>
            <person name="Nakanishi M."/>
            <person name="Sayaka M."/>
            <person name="Hattori M."/>
            <person name="Ohkuma M."/>
        </authorList>
    </citation>
    <scope>NUCLEOTIDE SEQUENCE [LARGE SCALE GENOMIC DNA]</scope>
    <source>
        <strain evidence="5">JCM 19239</strain>
    </source>
</reference>
<feature type="chain" id="PRO_5047006245" description="Minor curlin subunit CsgB" evidence="3">
    <location>
        <begin position="31"/>
        <end position="205"/>
    </location>
</feature>
<evidence type="ECO:0000256" key="3">
    <source>
        <dbReference type="SAM" id="SignalP"/>
    </source>
</evidence>
<comment type="caution">
    <text evidence="4">The sequence shown here is derived from an EMBL/GenBank/DDBJ whole genome shotgun (WGS) entry which is preliminary data.</text>
</comment>
<sequence length="205" mass="21401">MNVKQRKCYGIVKRCLICSALASLSYVSNATIDLGVGEFLNGMEGKGIENEIQELSGLGSDLDNYSEVNITNAKFSSATIVQNSGGIEAGNKARVSQQGFSNKARVVQQGESNVAIVRQSGAGNRADIVSYGVGNEAVIVQEGYLNRAVIGQASLGSSSISVNQEGNRNVALVGRIGSANIGINQSGGDSIYITPASNIQIQVNQ</sequence>
<evidence type="ECO:0008006" key="6">
    <source>
        <dbReference type="Google" id="ProtNLM"/>
    </source>
</evidence>
<dbReference type="Pfam" id="PF07012">
    <property type="entry name" value="Curlin_rpt"/>
    <property type="match status" value="1"/>
</dbReference>
<dbReference type="Proteomes" id="UP000029223">
    <property type="component" value="Unassembled WGS sequence"/>
</dbReference>
<protein>
    <recommendedName>
        <fullName evidence="6">Minor curlin subunit CsgB</fullName>
    </recommendedName>
</protein>
<organism evidence="4 5">
    <name type="scientific">Vibrio variabilis</name>
    <dbReference type="NCBI Taxonomy" id="990271"/>
    <lineage>
        <taxon>Bacteria</taxon>
        <taxon>Pseudomonadati</taxon>
        <taxon>Pseudomonadota</taxon>
        <taxon>Gammaproteobacteria</taxon>
        <taxon>Vibrionales</taxon>
        <taxon>Vibrionaceae</taxon>
        <taxon>Vibrio</taxon>
    </lineage>
</organism>
<dbReference type="InterPro" id="IPR009742">
    <property type="entry name" value="Curlin_rpt"/>
</dbReference>
<gene>
    <name evidence="4" type="ORF">JCM19239_6396</name>
</gene>
<dbReference type="EMBL" id="BBMS01000077">
    <property type="protein sequence ID" value="GAL29906.1"/>
    <property type="molecule type" value="Genomic_DNA"/>
</dbReference>
<keyword evidence="5" id="KW-1185">Reference proteome</keyword>
<proteinExistence type="inferred from homology"/>
<feature type="signal peptide" evidence="3">
    <location>
        <begin position="1"/>
        <end position="30"/>
    </location>
</feature>
<evidence type="ECO:0000313" key="5">
    <source>
        <dbReference type="Proteomes" id="UP000029223"/>
    </source>
</evidence>
<comment type="similarity">
    <text evidence="1">Belongs to the CsgA/CsgB family.</text>
</comment>
<accession>A0ABQ0JMC5</accession>
<evidence type="ECO:0000256" key="2">
    <source>
        <dbReference type="ARBA" id="ARBA00022729"/>
    </source>
</evidence>
<evidence type="ECO:0000313" key="4">
    <source>
        <dbReference type="EMBL" id="GAL29906.1"/>
    </source>
</evidence>
<evidence type="ECO:0000256" key="1">
    <source>
        <dbReference type="ARBA" id="ARBA00009766"/>
    </source>
</evidence>